<protein>
    <submittedName>
        <fullName evidence="2">Uncharacterized protein</fullName>
    </submittedName>
</protein>
<reference evidence="2" key="2">
    <citation type="journal article" date="2023" name="Proc. Natl. Acad. Sci. U.S.A.">
        <title>A global phylogenomic analysis of the shiitake genus Lentinula.</title>
        <authorList>
            <person name="Sierra-Patev S."/>
            <person name="Min B."/>
            <person name="Naranjo-Ortiz M."/>
            <person name="Looney B."/>
            <person name="Konkel Z."/>
            <person name="Slot J.C."/>
            <person name="Sakamoto Y."/>
            <person name="Steenwyk J.L."/>
            <person name="Rokas A."/>
            <person name="Carro J."/>
            <person name="Camarero S."/>
            <person name="Ferreira P."/>
            <person name="Molpeceres G."/>
            <person name="Ruiz-Duenas F.J."/>
            <person name="Serrano A."/>
            <person name="Henrissat B."/>
            <person name="Drula E."/>
            <person name="Hughes K.W."/>
            <person name="Mata J.L."/>
            <person name="Ishikawa N.K."/>
            <person name="Vargas-Isla R."/>
            <person name="Ushijima S."/>
            <person name="Smith C.A."/>
            <person name="Donoghue J."/>
            <person name="Ahrendt S."/>
            <person name="Andreopoulos W."/>
            <person name="He G."/>
            <person name="LaButti K."/>
            <person name="Lipzen A."/>
            <person name="Ng V."/>
            <person name="Riley R."/>
            <person name="Sandor L."/>
            <person name="Barry K."/>
            <person name="Martinez A.T."/>
            <person name="Xiao Y."/>
            <person name="Gibbons J.G."/>
            <person name="Terashima K."/>
            <person name="Grigoriev I.V."/>
            <person name="Hibbett D."/>
        </authorList>
    </citation>
    <scope>NUCLEOTIDE SEQUENCE</scope>
    <source>
        <strain evidence="2">Sp2 HRB7682 ss15</strain>
    </source>
</reference>
<feature type="compositionally biased region" description="Basic and acidic residues" evidence="1">
    <location>
        <begin position="276"/>
        <end position="289"/>
    </location>
</feature>
<gene>
    <name evidence="2" type="ORF">C8J55DRAFT_592319</name>
</gene>
<comment type="caution">
    <text evidence="2">The sequence shown here is derived from an EMBL/GenBank/DDBJ whole genome shotgun (WGS) entry which is preliminary data.</text>
</comment>
<dbReference type="Proteomes" id="UP001150238">
    <property type="component" value="Unassembled WGS sequence"/>
</dbReference>
<dbReference type="EMBL" id="JANVFS010000068">
    <property type="protein sequence ID" value="KAJ4463630.1"/>
    <property type="molecule type" value="Genomic_DNA"/>
</dbReference>
<feature type="compositionally biased region" description="Basic and acidic residues" evidence="1">
    <location>
        <begin position="162"/>
        <end position="183"/>
    </location>
</feature>
<name>A0A9W8ZQR7_9AGAR</name>
<organism evidence="2 3">
    <name type="scientific">Lentinula lateritia</name>
    <dbReference type="NCBI Taxonomy" id="40482"/>
    <lineage>
        <taxon>Eukaryota</taxon>
        <taxon>Fungi</taxon>
        <taxon>Dikarya</taxon>
        <taxon>Basidiomycota</taxon>
        <taxon>Agaricomycotina</taxon>
        <taxon>Agaricomycetes</taxon>
        <taxon>Agaricomycetidae</taxon>
        <taxon>Agaricales</taxon>
        <taxon>Marasmiineae</taxon>
        <taxon>Omphalotaceae</taxon>
        <taxon>Lentinula</taxon>
    </lineage>
</organism>
<evidence type="ECO:0000313" key="2">
    <source>
        <dbReference type="EMBL" id="KAJ4463630.1"/>
    </source>
</evidence>
<feature type="compositionally biased region" description="Basic and acidic residues" evidence="1">
    <location>
        <begin position="317"/>
        <end position="327"/>
    </location>
</feature>
<proteinExistence type="predicted"/>
<feature type="region of interest" description="Disordered" evidence="1">
    <location>
        <begin position="107"/>
        <end position="369"/>
    </location>
</feature>
<accession>A0A9W8ZQR7</accession>
<feature type="compositionally biased region" description="Low complexity" evidence="1">
    <location>
        <begin position="208"/>
        <end position="225"/>
    </location>
</feature>
<evidence type="ECO:0000313" key="3">
    <source>
        <dbReference type="Proteomes" id="UP001150238"/>
    </source>
</evidence>
<dbReference type="AlphaFoldDB" id="A0A9W8ZQR7"/>
<reference evidence="2" key="1">
    <citation type="submission" date="2022-08" db="EMBL/GenBank/DDBJ databases">
        <authorList>
            <consortium name="DOE Joint Genome Institute"/>
            <person name="Min B."/>
            <person name="Riley R."/>
            <person name="Sierra-Patev S."/>
            <person name="Naranjo-Ortiz M."/>
            <person name="Looney B."/>
            <person name="Konkel Z."/>
            <person name="Slot J.C."/>
            <person name="Sakamoto Y."/>
            <person name="Steenwyk J.L."/>
            <person name="Rokas A."/>
            <person name="Carro J."/>
            <person name="Camarero S."/>
            <person name="Ferreira P."/>
            <person name="Molpeceres G."/>
            <person name="Ruiz-Duenas F.J."/>
            <person name="Serrano A."/>
            <person name="Henrissat B."/>
            <person name="Drula E."/>
            <person name="Hughes K.W."/>
            <person name="Mata J.L."/>
            <person name="Ishikawa N.K."/>
            <person name="Vargas-Isla R."/>
            <person name="Ushijima S."/>
            <person name="Smith C.A."/>
            <person name="Ahrendt S."/>
            <person name="Andreopoulos W."/>
            <person name="He G."/>
            <person name="Labutti K."/>
            <person name="Lipzen A."/>
            <person name="Ng V."/>
            <person name="Sandor L."/>
            <person name="Barry K."/>
            <person name="Martinez A.T."/>
            <person name="Xiao Y."/>
            <person name="Gibbons J.G."/>
            <person name="Terashima K."/>
            <person name="Hibbett D.S."/>
            <person name="Grigoriev I.V."/>
        </authorList>
    </citation>
    <scope>NUCLEOTIDE SEQUENCE</scope>
    <source>
        <strain evidence="2">Sp2 HRB7682 ss15</strain>
    </source>
</reference>
<sequence length="422" mass="45470">MAEIFSLVVKAVLLLVPLVLSSFIIPQINALLMTFELAHRTQIISLVIVLLPLDPLPRHFLLSELGHLRHLHPHIQTFHLQPAPLVQANPCLLVHLDRLIPRGRFDPTREPDVRAAGHSSALPPVVRSSESPHPANDKEKRRRAPASRKPEPTPTPTPLDNSAKKDKEKKQRTSSKRKDDESSKGYSTGSGPGGYKSTSGYSKGGSPGPTTSNGSGSSNRPSPTSAMTPRPPSRVDEDYDEGVADALMGLAAYRPPPAEGSSESHFYAPSISSGSRHSDSRPSVSHRDSISSNRSHMSPPPQPMKRALSPVPDDSNDDKRSRIDSVKRRASSPSNGRRTPVPSTRPSPIPFRTQPTSHSPDSVKHEAYPPSLPLPAVLLPHPRPIGAGAGVGITQPSSSASIALPPIATLVPHLKCTVSWCW</sequence>
<evidence type="ECO:0000256" key="1">
    <source>
        <dbReference type="SAM" id="MobiDB-lite"/>
    </source>
</evidence>